<feature type="domain" description="Glycosyl transferase family 1" evidence="1">
    <location>
        <begin position="181"/>
        <end position="324"/>
    </location>
</feature>
<proteinExistence type="predicted"/>
<reference evidence="3" key="1">
    <citation type="submission" date="2016-10" db="EMBL/GenBank/DDBJ databases">
        <title>Sequence of Gallionella enrichment culture.</title>
        <authorList>
            <person name="Poehlein A."/>
            <person name="Muehling M."/>
            <person name="Daniel R."/>
        </authorList>
    </citation>
    <scope>NUCLEOTIDE SEQUENCE</scope>
</reference>
<keyword evidence="3" id="KW-0328">Glycosyltransferase</keyword>
<evidence type="ECO:0000313" key="3">
    <source>
        <dbReference type="EMBL" id="OIR07329.1"/>
    </source>
</evidence>
<protein>
    <submittedName>
        <fullName evidence="3">GDP-mannose-dependent alpha-(1-6)-phosphatidylinositol monomannoside mannosyltransferase</fullName>
        <ecNumber evidence="3">2.4.1.57</ecNumber>
    </submittedName>
</protein>
<feature type="domain" description="Glycosyltransferase subfamily 4-like N-terminal" evidence="2">
    <location>
        <begin position="24"/>
        <end position="169"/>
    </location>
</feature>
<dbReference type="PANTHER" id="PTHR12526">
    <property type="entry name" value="GLYCOSYLTRANSFERASE"/>
    <property type="match status" value="1"/>
</dbReference>
<dbReference type="GO" id="GO:0016757">
    <property type="term" value="F:glycosyltransferase activity"/>
    <property type="evidence" value="ECO:0007669"/>
    <property type="project" value="UniProtKB-KW"/>
</dbReference>
<organism evidence="3">
    <name type="scientific">mine drainage metagenome</name>
    <dbReference type="NCBI Taxonomy" id="410659"/>
    <lineage>
        <taxon>unclassified sequences</taxon>
        <taxon>metagenomes</taxon>
        <taxon>ecological metagenomes</taxon>
    </lineage>
</organism>
<dbReference type="Pfam" id="PF13439">
    <property type="entry name" value="Glyco_transf_4"/>
    <property type="match status" value="1"/>
</dbReference>
<comment type="caution">
    <text evidence="3">The sequence shown here is derived from an EMBL/GenBank/DDBJ whole genome shotgun (WGS) entry which is preliminary data.</text>
</comment>
<sequence>MKTLVLAPEIFTPNGGIPRILRLYLKALCDIAAERDGQVRLVALNDSSPDSTELRRYSNDRLEAWEVCSGHKARFVRAALRHGRKCDHVVCGHVAQLPVALALKLRNPRLTYDVVAHGIEVWRPFSLAERAALRFVRRVLCISDYTRRTMHEYYPVPEDRMVIVPNGLDAFFPIAATATPPPKPPVILTVARLTRADIYKGIDTLIEAMPLVRKEIPDATLRIIGHGDDALRLRRLANDLGLFQEVQMLGFVEDDELQRQLAQCTLFALPSKKEGFGLVFLEAMAQGRPCLGARAGGIPEVITPDTGLLCEYGDVPGIAAACAEGLHRSWNPDTILARVRDFSFERFRGRLDAALNSTRIA</sequence>
<gene>
    <name evidence="3" type="primary">pimB_2</name>
    <name evidence="3" type="ORF">GALL_105850</name>
</gene>
<dbReference type="SUPFAM" id="SSF53756">
    <property type="entry name" value="UDP-Glycosyltransferase/glycogen phosphorylase"/>
    <property type="match status" value="1"/>
</dbReference>
<dbReference type="EC" id="2.4.1.57" evidence="3"/>
<dbReference type="CDD" id="cd03801">
    <property type="entry name" value="GT4_PimA-like"/>
    <property type="match status" value="1"/>
</dbReference>
<dbReference type="InterPro" id="IPR028098">
    <property type="entry name" value="Glyco_trans_4-like_N"/>
</dbReference>
<dbReference type="InterPro" id="IPR001296">
    <property type="entry name" value="Glyco_trans_1"/>
</dbReference>
<dbReference type="EMBL" id="MLJW01000038">
    <property type="protein sequence ID" value="OIR07329.1"/>
    <property type="molecule type" value="Genomic_DNA"/>
</dbReference>
<dbReference type="Gene3D" id="3.40.50.2000">
    <property type="entry name" value="Glycogen Phosphorylase B"/>
    <property type="match status" value="2"/>
</dbReference>
<dbReference type="Pfam" id="PF00534">
    <property type="entry name" value="Glycos_transf_1"/>
    <property type="match status" value="1"/>
</dbReference>
<accession>A0A1J5SFV8</accession>
<dbReference type="AlphaFoldDB" id="A0A1J5SFV8"/>
<name>A0A1J5SFV8_9ZZZZ</name>
<evidence type="ECO:0000259" key="2">
    <source>
        <dbReference type="Pfam" id="PF13439"/>
    </source>
</evidence>
<keyword evidence="3" id="KW-0808">Transferase</keyword>
<evidence type="ECO:0000259" key="1">
    <source>
        <dbReference type="Pfam" id="PF00534"/>
    </source>
</evidence>